<evidence type="ECO:0000313" key="5">
    <source>
        <dbReference type="EMBL" id="MFC6238089.1"/>
    </source>
</evidence>
<dbReference type="InterPro" id="IPR029058">
    <property type="entry name" value="AB_hydrolase_fold"/>
</dbReference>
<evidence type="ECO:0000256" key="2">
    <source>
        <dbReference type="SAM" id="MobiDB-lite"/>
    </source>
</evidence>
<keyword evidence="6" id="KW-1185">Reference proteome</keyword>
<dbReference type="Proteomes" id="UP001596138">
    <property type="component" value="Unassembled WGS sequence"/>
</dbReference>
<proteinExistence type="predicted"/>
<keyword evidence="3" id="KW-0732">Signal</keyword>
<feature type="signal peptide" evidence="3">
    <location>
        <begin position="1"/>
        <end position="23"/>
    </location>
</feature>
<name>A0ABW1T186_9ACTN</name>
<feature type="region of interest" description="Disordered" evidence="2">
    <location>
        <begin position="23"/>
        <end position="44"/>
    </location>
</feature>
<feature type="domain" description="BD-FAE-like" evidence="4">
    <location>
        <begin position="60"/>
        <end position="247"/>
    </location>
</feature>
<reference evidence="6" key="1">
    <citation type="journal article" date="2019" name="Int. J. Syst. Evol. Microbiol.">
        <title>The Global Catalogue of Microorganisms (GCM) 10K type strain sequencing project: providing services to taxonomists for standard genome sequencing and annotation.</title>
        <authorList>
            <consortium name="The Broad Institute Genomics Platform"/>
            <consortium name="The Broad Institute Genome Sequencing Center for Infectious Disease"/>
            <person name="Wu L."/>
            <person name="Ma J."/>
        </authorList>
    </citation>
    <scope>NUCLEOTIDE SEQUENCE [LARGE SCALE GENOMIC DNA]</scope>
    <source>
        <strain evidence="6">CGMCC 4.7317</strain>
    </source>
</reference>
<dbReference type="Gene3D" id="3.40.50.1820">
    <property type="entry name" value="alpha/beta hydrolase"/>
    <property type="match status" value="1"/>
</dbReference>
<dbReference type="PROSITE" id="PS51257">
    <property type="entry name" value="PROKAR_LIPOPROTEIN"/>
    <property type="match status" value="1"/>
</dbReference>
<dbReference type="GO" id="GO:0016787">
    <property type="term" value="F:hydrolase activity"/>
    <property type="evidence" value="ECO:0007669"/>
    <property type="project" value="UniProtKB-KW"/>
</dbReference>
<gene>
    <name evidence="5" type="ORF">ACFQGU_09375</name>
</gene>
<evidence type="ECO:0000259" key="4">
    <source>
        <dbReference type="Pfam" id="PF20434"/>
    </source>
</evidence>
<feature type="chain" id="PRO_5045850317" evidence="3">
    <location>
        <begin position="24"/>
        <end position="287"/>
    </location>
</feature>
<dbReference type="Pfam" id="PF20434">
    <property type="entry name" value="BD-FAE"/>
    <property type="match status" value="1"/>
</dbReference>
<dbReference type="PANTHER" id="PTHR48081:SF33">
    <property type="entry name" value="KYNURENINE FORMAMIDASE"/>
    <property type="match status" value="1"/>
</dbReference>
<dbReference type="InterPro" id="IPR049492">
    <property type="entry name" value="BD-FAE-like_dom"/>
</dbReference>
<dbReference type="EC" id="3.4.-.-" evidence="5"/>
<evidence type="ECO:0000256" key="1">
    <source>
        <dbReference type="ARBA" id="ARBA00022801"/>
    </source>
</evidence>
<protein>
    <submittedName>
        <fullName evidence="5">Alpha/beta hydrolase family protein</fullName>
        <ecNumber evidence="5">3.4.-.-</ecNumber>
    </submittedName>
</protein>
<dbReference type="SUPFAM" id="SSF53474">
    <property type="entry name" value="alpha/beta-Hydrolases"/>
    <property type="match status" value="1"/>
</dbReference>
<dbReference type="EMBL" id="JBHSTI010000008">
    <property type="protein sequence ID" value="MFC6238089.1"/>
    <property type="molecule type" value="Genomic_DNA"/>
</dbReference>
<dbReference type="InterPro" id="IPR050300">
    <property type="entry name" value="GDXG_lipolytic_enzyme"/>
</dbReference>
<keyword evidence="1 5" id="KW-0378">Hydrolase</keyword>
<evidence type="ECO:0000313" key="6">
    <source>
        <dbReference type="Proteomes" id="UP001596138"/>
    </source>
</evidence>
<comment type="caution">
    <text evidence="5">The sequence shown here is derived from an EMBL/GenBank/DDBJ whole genome shotgun (WGS) entry which is preliminary data.</text>
</comment>
<dbReference type="RefSeq" id="WP_386765986.1">
    <property type="nucleotide sequence ID" value="NZ_JBHSTI010000008.1"/>
</dbReference>
<evidence type="ECO:0000256" key="3">
    <source>
        <dbReference type="SAM" id="SignalP"/>
    </source>
</evidence>
<sequence length="287" mass="29477">MGMRTRWIAGAALALLLTGCSQSSTGPLETTPPPPSPSPSTFDPSLTTTLYSPVAVPARPTVPLIVLVPGGGWQSHDSTGFMPLATGLSDAGYLVATTEYRAGNEGIGFPASLQDVLCSTAYAAALASRSEPKPGPVVLVGHSAGGHLAALAAVSGTTLARPCADPIPEIAGVVGLAGIYDTQTFQPMMADWFGTPRADDVALWESGDPIHYVQTGAAPSTVQVLLIHGDGDDVVPLSQSRSFASALEDAGIPVELDVLAGEDHMSVIAVGVVQEPIETWLDTWATP</sequence>
<dbReference type="PANTHER" id="PTHR48081">
    <property type="entry name" value="AB HYDROLASE SUPERFAMILY PROTEIN C4A8.06C"/>
    <property type="match status" value="1"/>
</dbReference>
<accession>A0ABW1T186</accession>
<organism evidence="5 6">
    <name type="scientific">Longivirga aurantiaca</name>
    <dbReference type="NCBI Taxonomy" id="1837743"/>
    <lineage>
        <taxon>Bacteria</taxon>
        <taxon>Bacillati</taxon>
        <taxon>Actinomycetota</taxon>
        <taxon>Actinomycetes</taxon>
        <taxon>Sporichthyales</taxon>
        <taxon>Sporichthyaceae</taxon>
        <taxon>Longivirga</taxon>
    </lineage>
</organism>